<dbReference type="PANTHER" id="PTHR39639:SF1">
    <property type="entry name" value="DUF262 DOMAIN-CONTAINING PROTEIN"/>
    <property type="match status" value="1"/>
</dbReference>
<dbReference type="AlphaFoldDB" id="A0A5C8GJ00"/>
<proteinExistence type="predicted"/>
<name>A0A5C8GJ00_9BACT</name>
<comment type="caution">
    <text evidence="2">The sequence shown here is derived from an EMBL/GenBank/DDBJ whole genome shotgun (WGS) entry which is preliminary data.</text>
</comment>
<dbReference type="OrthoDB" id="9764212at2"/>
<evidence type="ECO:0000313" key="2">
    <source>
        <dbReference type="EMBL" id="TXJ62013.1"/>
    </source>
</evidence>
<keyword evidence="3" id="KW-1185">Reference proteome</keyword>
<dbReference type="InterPro" id="IPR004919">
    <property type="entry name" value="GmrSD_N"/>
</dbReference>
<evidence type="ECO:0000259" key="1">
    <source>
        <dbReference type="Pfam" id="PF03235"/>
    </source>
</evidence>
<sequence length="357" mass="41719">MEDFEFSDNEAEEVINIEYDITSYPSDYTLMGLVEMFKNGDIMIPDYQRGYVWNIKQASLLIESFLIGLPVPPIFLYIDDENKNLVIDGQQRLLSIVYFFEGYFGKESLTGKRQVFKLSGLNSKNKFYNCTYNDLDDKDKRKLASSVLRAINIRQLSPTKENTSVYHIFERLNTGGTPLKPQEIRNCVFRSDFLNKLKELNKNPSWRKVINKKDFVKNQSDIELILRVYGLAYYLSRYEKPMKEFLNKVAKSNMNACKNIDSFAIAFERTAGYINSELRSKPFHVRGPFNVSLFDSVFCKILLHIDNLPANLPQRYEELLVDQKFTDLTTLATTDEKILKERFEYVETFLFNDGLHR</sequence>
<dbReference type="EMBL" id="SDIK01000047">
    <property type="protein sequence ID" value="TXJ62013.1"/>
    <property type="molecule type" value="Genomic_DNA"/>
</dbReference>
<dbReference type="Pfam" id="PF03235">
    <property type="entry name" value="GmrSD_N"/>
    <property type="match status" value="1"/>
</dbReference>
<organism evidence="2 3">
    <name type="scientific">Prevotella brunnea</name>
    <dbReference type="NCBI Taxonomy" id="2508867"/>
    <lineage>
        <taxon>Bacteria</taxon>
        <taxon>Pseudomonadati</taxon>
        <taxon>Bacteroidota</taxon>
        <taxon>Bacteroidia</taxon>
        <taxon>Bacteroidales</taxon>
        <taxon>Prevotellaceae</taxon>
        <taxon>Prevotella</taxon>
    </lineage>
</organism>
<dbReference type="Proteomes" id="UP000321612">
    <property type="component" value="Unassembled WGS sequence"/>
</dbReference>
<dbReference type="PANTHER" id="PTHR39639">
    <property type="entry name" value="CHROMOSOME 16, WHOLE GENOME SHOTGUN SEQUENCE"/>
    <property type="match status" value="1"/>
</dbReference>
<feature type="domain" description="GmrSD restriction endonucleases N-terminal" evidence="1">
    <location>
        <begin position="35"/>
        <end position="188"/>
    </location>
</feature>
<accession>A0A5C8GJ00</accession>
<evidence type="ECO:0000313" key="3">
    <source>
        <dbReference type="Proteomes" id="UP000321612"/>
    </source>
</evidence>
<reference evidence="3" key="1">
    <citation type="submission" date="2019-05" db="EMBL/GenBank/DDBJ databases">
        <title>Prevotella brunnea sp. nov., isolated from a wound of a patient.</title>
        <authorList>
            <person name="Buhl M."/>
        </authorList>
    </citation>
    <scope>NUCLEOTIDE SEQUENCE [LARGE SCALE GENOMIC DNA]</scope>
    <source>
        <strain evidence="3">A2672</strain>
    </source>
</reference>
<protein>
    <submittedName>
        <fullName evidence="2">DUF262 domain-containing protein</fullName>
    </submittedName>
</protein>
<gene>
    <name evidence="2" type="ORF">ETF27_06485</name>
</gene>
<dbReference type="RefSeq" id="WP_130829843.1">
    <property type="nucleotide sequence ID" value="NZ_SDIK01000047.1"/>
</dbReference>